<accession>A0A1H5BIG9</accession>
<dbReference type="Gene3D" id="2.40.420.20">
    <property type="match status" value="1"/>
</dbReference>
<evidence type="ECO:0000313" key="5">
    <source>
        <dbReference type="Proteomes" id="UP000199622"/>
    </source>
</evidence>
<dbReference type="GO" id="GO:0030313">
    <property type="term" value="C:cell envelope"/>
    <property type="evidence" value="ECO:0007669"/>
    <property type="project" value="UniProtKB-SubCell"/>
</dbReference>
<dbReference type="InterPro" id="IPR002477">
    <property type="entry name" value="Peptidoglycan-bd-like"/>
</dbReference>
<dbReference type="EMBL" id="FNSO01000004">
    <property type="protein sequence ID" value="SED54322.1"/>
    <property type="molecule type" value="Genomic_DNA"/>
</dbReference>
<comment type="subcellular location">
    <subcellularLocation>
        <location evidence="1">Cell envelope</location>
    </subcellularLocation>
</comment>
<feature type="domain" description="Peptidoglycan binding-like" evidence="3">
    <location>
        <begin position="131"/>
        <end position="177"/>
    </location>
</feature>
<keyword evidence="5" id="KW-1185">Reference proteome</keyword>
<dbReference type="Gene3D" id="1.10.101.10">
    <property type="entry name" value="PGBD-like superfamily/PGBD"/>
    <property type="match status" value="1"/>
</dbReference>
<dbReference type="InterPro" id="IPR050465">
    <property type="entry name" value="UPF0194_transport"/>
</dbReference>
<protein>
    <submittedName>
        <fullName evidence="4">Multidrug efflux pump subunit AcrA (Membrane-fusion protein)</fullName>
    </submittedName>
</protein>
<dbReference type="PANTHER" id="PTHR32347:SF29">
    <property type="entry name" value="UPF0194 MEMBRANE PROTEIN YBHG"/>
    <property type="match status" value="1"/>
</dbReference>
<dbReference type="SUPFAM" id="SSF47090">
    <property type="entry name" value="PGBD-like"/>
    <property type="match status" value="1"/>
</dbReference>
<sequence length="357" mass="36892">MTAGPGVARRRRRRRAGLAVVAVAVLATTGVVGFTRWSVKGRSDVPKAPSAPATAEVVKTDLVDRITVTGKVGYGPGRPVTSARPGTLTWLPEPGAVIDRGRPLYAVDAKPVIVLFGRTPAYRDLAEGAEGPDVRILRENLAALGYRTTDKAGTFGASTTAALKRWQKALRVEQTGRIALGDVAVMPAAVRVATVSAQLGAPAAGEVLTVGGTERLVTVELEEAQRGHATVGAKVRIETAESRDTPGTIRAITAKSADDKSGGKTTKYDVTVAPDDPRANLAEGGSVDVGFDGEKHSGVLVVPVEALLAPREGGYALEVLEGASRRLIPVELGLFADGKVEVSGGGLAAGMRVVSAS</sequence>
<keyword evidence="2" id="KW-0175">Coiled coil</keyword>
<dbReference type="Proteomes" id="UP000199622">
    <property type="component" value="Unassembled WGS sequence"/>
</dbReference>
<dbReference type="AlphaFoldDB" id="A0A1H5BIG9"/>
<evidence type="ECO:0000256" key="1">
    <source>
        <dbReference type="ARBA" id="ARBA00004196"/>
    </source>
</evidence>
<organism evidence="4 5">
    <name type="scientific">Amycolatopsis tolypomycina</name>
    <dbReference type="NCBI Taxonomy" id="208445"/>
    <lineage>
        <taxon>Bacteria</taxon>
        <taxon>Bacillati</taxon>
        <taxon>Actinomycetota</taxon>
        <taxon>Actinomycetes</taxon>
        <taxon>Pseudonocardiales</taxon>
        <taxon>Pseudonocardiaceae</taxon>
        <taxon>Amycolatopsis</taxon>
    </lineage>
</organism>
<evidence type="ECO:0000256" key="2">
    <source>
        <dbReference type="ARBA" id="ARBA00023054"/>
    </source>
</evidence>
<name>A0A1H5BIG9_9PSEU</name>
<dbReference type="PANTHER" id="PTHR32347">
    <property type="entry name" value="EFFLUX SYSTEM COMPONENT YKNX-RELATED"/>
    <property type="match status" value="1"/>
</dbReference>
<dbReference type="InterPro" id="IPR036365">
    <property type="entry name" value="PGBD-like_sf"/>
</dbReference>
<proteinExistence type="predicted"/>
<evidence type="ECO:0000259" key="3">
    <source>
        <dbReference type="Pfam" id="PF01471"/>
    </source>
</evidence>
<dbReference type="InterPro" id="IPR036366">
    <property type="entry name" value="PGBDSf"/>
</dbReference>
<dbReference type="Pfam" id="PF01471">
    <property type="entry name" value="PG_binding_1"/>
    <property type="match status" value="1"/>
</dbReference>
<dbReference type="STRING" id="208445.SAMN04489727_8301"/>
<dbReference type="OrthoDB" id="3268648at2"/>
<gene>
    <name evidence="4" type="ORF">SAMN04489727_8301</name>
</gene>
<reference evidence="5" key="1">
    <citation type="submission" date="2016-10" db="EMBL/GenBank/DDBJ databases">
        <authorList>
            <person name="Varghese N."/>
            <person name="Submissions S."/>
        </authorList>
    </citation>
    <scope>NUCLEOTIDE SEQUENCE [LARGE SCALE GENOMIC DNA]</scope>
    <source>
        <strain evidence="5">DSM 44544</strain>
    </source>
</reference>
<evidence type="ECO:0000313" key="4">
    <source>
        <dbReference type="EMBL" id="SED54322.1"/>
    </source>
</evidence>